<dbReference type="Pfam" id="PF10510">
    <property type="entry name" value="PIG-S"/>
    <property type="match status" value="3"/>
</dbReference>
<evidence type="ECO:0000256" key="6">
    <source>
        <dbReference type="ARBA" id="ARBA00022824"/>
    </source>
</evidence>
<dbReference type="InParanoid" id="A0A317XSI6"/>
<evidence type="ECO:0000313" key="13">
    <source>
        <dbReference type="Proteomes" id="UP000246740"/>
    </source>
</evidence>
<evidence type="ECO:0000256" key="5">
    <source>
        <dbReference type="ARBA" id="ARBA00022692"/>
    </source>
</evidence>
<dbReference type="EMBL" id="KZ819192">
    <property type="protein sequence ID" value="PWZ00733.1"/>
    <property type="molecule type" value="Genomic_DNA"/>
</dbReference>
<feature type="region of interest" description="Disordered" evidence="10">
    <location>
        <begin position="413"/>
        <end position="442"/>
    </location>
</feature>
<feature type="compositionally biased region" description="Low complexity" evidence="10">
    <location>
        <begin position="491"/>
        <end position="502"/>
    </location>
</feature>
<dbReference type="InterPro" id="IPR019540">
    <property type="entry name" value="PtdIno-glycan_biosynth_class_S"/>
</dbReference>
<evidence type="ECO:0008006" key="14">
    <source>
        <dbReference type="Google" id="ProtNLM"/>
    </source>
</evidence>
<keyword evidence="5 11" id="KW-0812">Transmembrane</keyword>
<keyword evidence="4" id="KW-0337">GPI-anchor biosynthesis</keyword>
<feature type="compositionally biased region" description="Basic and acidic residues" evidence="10">
    <location>
        <begin position="430"/>
        <end position="439"/>
    </location>
</feature>
<accession>A0A317XSI6</accession>
<dbReference type="AlphaFoldDB" id="A0A317XSI6"/>
<proteinExistence type="inferred from homology"/>
<comment type="similarity">
    <text evidence="3">Belongs to the PIGS family.</text>
</comment>
<dbReference type="PANTHER" id="PTHR21072">
    <property type="entry name" value="GPI TRANSAMIDASE COMPONENT PIG-S"/>
    <property type="match status" value="1"/>
</dbReference>
<keyword evidence="7 11" id="KW-1133">Transmembrane helix</keyword>
<dbReference type="GO" id="GO:0016255">
    <property type="term" value="P:attachment of GPI anchor to protein"/>
    <property type="evidence" value="ECO:0007669"/>
    <property type="project" value="InterPro"/>
</dbReference>
<protein>
    <recommendedName>
        <fullName evidence="14">GPI transamidase component PIG-S</fullName>
    </recommendedName>
</protein>
<dbReference type="GO" id="GO:0006506">
    <property type="term" value="P:GPI anchor biosynthetic process"/>
    <property type="evidence" value="ECO:0007669"/>
    <property type="project" value="UniProtKB-UniPathway"/>
</dbReference>
<evidence type="ECO:0000256" key="8">
    <source>
        <dbReference type="ARBA" id="ARBA00023136"/>
    </source>
</evidence>
<feature type="transmembrane region" description="Helical" evidence="11">
    <location>
        <begin position="12"/>
        <end position="31"/>
    </location>
</feature>
<dbReference type="UniPathway" id="UPA00196"/>
<evidence type="ECO:0000256" key="2">
    <source>
        <dbReference type="ARBA" id="ARBA00004687"/>
    </source>
</evidence>
<dbReference type="PANTHER" id="PTHR21072:SF13">
    <property type="entry name" value="GPI TRANSAMIDASE COMPONENT PIG-S"/>
    <property type="match status" value="1"/>
</dbReference>
<evidence type="ECO:0000256" key="3">
    <source>
        <dbReference type="ARBA" id="ARBA00005316"/>
    </source>
</evidence>
<reference evidence="12 13" key="1">
    <citation type="journal article" date="2018" name="Mol. Biol. Evol.">
        <title>Broad Genomic Sampling Reveals a Smut Pathogenic Ancestry of the Fungal Clade Ustilaginomycotina.</title>
        <authorList>
            <person name="Kijpornyongpan T."/>
            <person name="Mondo S.J."/>
            <person name="Barry K."/>
            <person name="Sandor L."/>
            <person name="Lee J."/>
            <person name="Lipzen A."/>
            <person name="Pangilinan J."/>
            <person name="LaButti K."/>
            <person name="Hainaut M."/>
            <person name="Henrissat B."/>
            <person name="Grigoriev I.V."/>
            <person name="Spatafora J.W."/>
            <person name="Aime M.C."/>
        </authorList>
    </citation>
    <scope>NUCLEOTIDE SEQUENCE [LARGE SCALE GENOMIC DNA]</scope>
    <source>
        <strain evidence="12 13">MCA 3645</strain>
    </source>
</reference>
<keyword evidence="13" id="KW-1185">Reference proteome</keyword>
<keyword evidence="8 11" id="KW-0472">Membrane</keyword>
<organism evidence="12 13">
    <name type="scientific">Testicularia cyperi</name>
    <dbReference type="NCBI Taxonomy" id="1882483"/>
    <lineage>
        <taxon>Eukaryota</taxon>
        <taxon>Fungi</taxon>
        <taxon>Dikarya</taxon>
        <taxon>Basidiomycota</taxon>
        <taxon>Ustilaginomycotina</taxon>
        <taxon>Ustilaginomycetes</taxon>
        <taxon>Ustilaginales</taxon>
        <taxon>Anthracoideaceae</taxon>
        <taxon>Testicularia</taxon>
    </lineage>
</organism>
<feature type="region of interest" description="Disordered" evidence="10">
    <location>
        <begin position="178"/>
        <end position="221"/>
    </location>
</feature>
<feature type="region of interest" description="Disordered" evidence="10">
    <location>
        <begin position="602"/>
        <end position="621"/>
    </location>
</feature>
<evidence type="ECO:0000256" key="7">
    <source>
        <dbReference type="ARBA" id="ARBA00022989"/>
    </source>
</evidence>
<gene>
    <name evidence="12" type="ORF">BCV70DRAFT_199997</name>
</gene>
<sequence>MANLEFQSLGTRAAILGCFWLAILLSVPSWLRLTTIERLPLPSKQIEGIEWMSSCAVGSNASAIDKVEQDPRVIQYSKHVRLVFSIMNQDSSSSTPYDSSIIHHLQQHVSPASSNPIGKLVSDLDGLHDFHVESQVQWFAPLHFTPTKEALEEIVEQQVEEEVLADEEVEVEVEVEIGEPEITDETSAALEQEHASTDDDNDGNDSNRLEESEVEAVLPSKPRRTQLVKRKEIRQVPKLQTATKRTTRPLAPRYVVEWDDLKVFVNSAEWSLISTVPPSPSAKGGLNVTDKDAGHAAFDDVSSVKGQDRPFDVMAQTRDLHFLLYVPSRNSAPLLLRDTDGGVSDSNAWLIPQWGGVVILNPPGSSASSNVDQALISSNEPGVARGIQELPSEQVEAAIDLFARQLEILLGLGDSPSPSLNTPDGSDGSRLTDKAESRQSRVQKLYRQRISELLGETVNTLTGIIRLVRKIQNLGVGPEVQQDVQDSVSILSSLSPPSTSSSPDHHLQQHLPQQPASDTPETPAHHCRQLLTTLHNPSRLQHSLNAISLANALANRAFFSPRMLGLLYFPDEHNWAVMVPLFGPLMVSMLVTTLKLLKQGLETKSSHGHTHSRPAKARVSL</sequence>
<evidence type="ECO:0000256" key="11">
    <source>
        <dbReference type="SAM" id="Phobius"/>
    </source>
</evidence>
<evidence type="ECO:0000256" key="9">
    <source>
        <dbReference type="ARBA" id="ARBA00023180"/>
    </source>
</evidence>
<dbReference type="STRING" id="1882483.A0A317XSI6"/>
<name>A0A317XSI6_9BASI</name>
<evidence type="ECO:0000256" key="1">
    <source>
        <dbReference type="ARBA" id="ARBA00004477"/>
    </source>
</evidence>
<dbReference type="GO" id="GO:0042765">
    <property type="term" value="C:GPI-anchor transamidase complex"/>
    <property type="evidence" value="ECO:0007669"/>
    <property type="project" value="InterPro"/>
</dbReference>
<evidence type="ECO:0000313" key="12">
    <source>
        <dbReference type="EMBL" id="PWZ00733.1"/>
    </source>
</evidence>
<keyword evidence="9" id="KW-0325">Glycoprotein</keyword>
<comment type="subcellular location">
    <subcellularLocation>
        <location evidence="1">Endoplasmic reticulum membrane</location>
        <topology evidence="1">Multi-pass membrane protein</topology>
    </subcellularLocation>
</comment>
<dbReference type="Proteomes" id="UP000246740">
    <property type="component" value="Unassembled WGS sequence"/>
</dbReference>
<comment type="pathway">
    <text evidence="2">Glycolipid biosynthesis; glycosylphosphatidylinositol-anchor biosynthesis.</text>
</comment>
<keyword evidence="6" id="KW-0256">Endoplasmic reticulum</keyword>
<feature type="region of interest" description="Disordered" evidence="10">
    <location>
        <begin position="491"/>
        <end position="524"/>
    </location>
</feature>
<feature type="compositionally biased region" description="Basic residues" evidence="10">
    <location>
        <begin position="606"/>
        <end position="621"/>
    </location>
</feature>
<dbReference type="OrthoDB" id="28748at2759"/>
<evidence type="ECO:0000256" key="10">
    <source>
        <dbReference type="SAM" id="MobiDB-lite"/>
    </source>
</evidence>
<evidence type="ECO:0000256" key="4">
    <source>
        <dbReference type="ARBA" id="ARBA00022502"/>
    </source>
</evidence>